<dbReference type="Gene3D" id="3.40.630.30">
    <property type="match status" value="1"/>
</dbReference>
<dbReference type="GO" id="GO:0016747">
    <property type="term" value="F:acyltransferase activity, transferring groups other than amino-acyl groups"/>
    <property type="evidence" value="ECO:0007669"/>
    <property type="project" value="InterPro"/>
</dbReference>
<dbReference type="EC" id="2.3.1.-" evidence="5"/>
<evidence type="ECO:0000256" key="1">
    <source>
        <dbReference type="ARBA" id="ARBA00022679"/>
    </source>
</evidence>
<dbReference type="EMBL" id="AP014854">
    <property type="protein sequence ID" value="BAR99492.1"/>
    <property type="molecule type" value="Genomic_DNA"/>
</dbReference>
<evidence type="ECO:0000259" key="3">
    <source>
        <dbReference type="PROSITE" id="PS51186"/>
    </source>
</evidence>
<keyword evidence="2 5" id="KW-0012">Acyltransferase</keyword>
<dbReference type="KEGG" id="bvr:BVIR_2789"/>
<dbReference type="CDD" id="cd04301">
    <property type="entry name" value="NAT_SF"/>
    <property type="match status" value="1"/>
</dbReference>
<accession>A0A0H5BB60</accession>
<protein>
    <submittedName>
        <fullName evidence="5">Acetyltransferase YpeA</fullName>
        <ecNumber evidence="5">2.3.1.-</ecNumber>
    </submittedName>
    <submittedName>
        <fullName evidence="4">Putative acetyltransferase</fullName>
    </submittedName>
</protein>
<reference evidence="5" key="2">
    <citation type="submission" date="2015-11" db="EMBL/GenBank/DDBJ databases">
        <authorList>
            <person name="Zhang Y."/>
            <person name="Guo Z."/>
        </authorList>
    </citation>
    <scope>NUCLEOTIDE SEQUENCE</scope>
    <source>
        <strain evidence="5">1</strain>
    </source>
</reference>
<dbReference type="InterPro" id="IPR000182">
    <property type="entry name" value="GNAT_dom"/>
</dbReference>
<dbReference type="AlphaFoldDB" id="A0A0H5BB60"/>
<dbReference type="OrthoDB" id="1821130at2"/>
<keyword evidence="1 5" id="KW-0808">Transferase</keyword>
<keyword evidence="6" id="KW-1185">Reference proteome</keyword>
<evidence type="ECO:0000313" key="4">
    <source>
        <dbReference type="EMBL" id="BAR99492.1"/>
    </source>
</evidence>
<organism evidence="5 6">
    <name type="scientific">Blastochloris viridis</name>
    <name type="common">Rhodopseudomonas viridis</name>
    <dbReference type="NCBI Taxonomy" id="1079"/>
    <lineage>
        <taxon>Bacteria</taxon>
        <taxon>Pseudomonadati</taxon>
        <taxon>Pseudomonadota</taxon>
        <taxon>Alphaproteobacteria</taxon>
        <taxon>Hyphomicrobiales</taxon>
        <taxon>Blastochloridaceae</taxon>
        <taxon>Blastochloris</taxon>
    </lineage>
</organism>
<dbReference type="Pfam" id="PF00583">
    <property type="entry name" value="Acetyltransf_1"/>
    <property type="match status" value="1"/>
</dbReference>
<evidence type="ECO:0000313" key="5">
    <source>
        <dbReference type="EMBL" id="CUU43216.1"/>
    </source>
</evidence>
<sequence length="153" mass="16412">MTPDQPELDIGDLRRDEVACAVALWTAAGLTRPWNDPMADIELALATPNSTVLAGRAGGALVATAMVGSDGHRGWVYYLAVTDACRGQGFGTAMMAACERWLTARGVPKLHLLVRRDNTRVIEFYGRLGFEVSDSVMLTRWLTAPAAPPAATP</sequence>
<dbReference type="NCBIfam" id="NF002959">
    <property type="entry name" value="PRK03624.1"/>
    <property type="match status" value="1"/>
</dbReference>
<dbReference type="InterPro" id="IPR016181">
    <property type="entry name" value="Acyl_CoA_acyltransferase"/>
</dbReference>
<proteinExistence type="predicted"/>
<dbReference type="EMBL" id="LN907867">
    <property type="protein sequence ID" value="CUU43216.1"/>
    <property type="molecule type" value="Genomic_DNA"/>
</dbReference>
<dbReference type="Proteomes" id="UP000065734">
    <property type="component" value="Chromosome I"/>
</dbReference>
<dbReference type="STRING" id="1079.BVIR_2789"/>
<dbReference type="PANTHER" id="PTHR43877">
    <property type="entry name" value="AMINOALKYLPHOSPHONATE N-ACETYLTRANSFERASE-RELATED-RELATED"/>
    <property type="match status" value="1"/>
</dbReference>
<evidence type="ECO:0000256" key="2">
    <source>
        <dbReference type="ARBA" id="ARBA00023315"/>
    </source>
</evidence>
<dbReference type="PATRIC" id="fig|1079.6.peg.2927"/>
<feature type="domain" description="N-acetyltransferase" evidence="3">
    <location>
        <begin position="8"/>
        <end position="147"/>
    </location>
</feature>
<name>A0A0H5BB60_BLAVI</name>
<dbReference type="SUPFAM" id="SSF55729">
    <property type="entry name" value="Acyl-CoA N-acyltransferases (Nat)"/>
    <property type="match status" value="1"/>
</dbReference>
<reference evidence="4" key="1">
    <citation type="journal article" date="2015" name="Genome Announc.">
        <title>Complete Genome Sequence of the Bacteriochlorophyll b-Producing Photosynthetic Bacterium Blastochloris viridis.</title>
        <authorList>
            <person name="Tsukatani Y."/>
            <person name="Hirose Y."/>
            <person name="Harada J."/>
            <person name="Misawa N."/>
            <person name="Mori K."/>
            <person name="Inoue K."/>
            <person name="Tamiaki H."/>
        </authorList>
    </citation>
    <scope>NUCLEOTIDE SEQUENCE [LARGE SCALE GENOMIC DNA]</scope>
    <source>
        <strain evidence="4">DSM 133</strain>
    </source>
</reference>
<dbReference type="RefSeq" id="WP_055038138.1">
    <property type="nucleotide sequence ID" value="NZ_AP014854.2"/>
</dbReference>
<dbReference type="PROSITE" id="PS51186">
    <property type="entry name" value="GNAT"/>
    <property type="match status" value="1"/>
</dbReference>
<reference evidence="6" key="3">
    <citation type="journal article" date="2016" name="Genome Announc.">
        <title>Revised genome sequence of the purple photosynthetic bacterium Blastochloris viridis.</title>
        <authorList>
            <person name="Liu L.N."/>
            <person name="Faulkner M."/>
            <person name="Liu X."/>
            <person name="Huang F."/>
            <person name="Darby A.C."/>
            <person name="Hall N."/>
        </authorList>
    </citation>
    <scope>NUCLEOTIDE SEQUENCE [LARGE SCALE GENOMIC DNA]</scope>
    <source>
        <strain evidence="6">ATCC 19567 / DSM 133 / F</strain>
    </source>
</reference>
<gene>
    <name evidence="5" type="primary">ypeA_2</name>
    <name evidence="4" type="ORF">BV133_1899</name>
    <name evidence="5" type="ORF">BVIRIDIS_22330</name>
</gene>
<dbReference type="InterPro" id="IPR050832">
    <property type="entry name" value="Bact_Acetyltransf"/>
</dbReference>
<evidence type="ECO:0000313" key="6">
    <source>
        <dbReference type="Proteomes" id="UP000065734"/>
    </source>
</evidence>